<comment type="caution">
    <text evidence="3">The sequence shown here is derived from an EMBL/GenBank/DDBJ whole genome shotgun (WGS) entry which is preliminary data.</text>
</comment>
<gene>
    <name evidence="3" type="ORF">DBV15_07646</name>
</gene>
<evidence type="ECO:0000313" key="3">
    <source>
        <dbReference type="EMBL" id="TGZ53996.1"/>
    </source>
</evidence>
<feature type="region of interest" description="Disordered" evidence="2">
    <location>
        <begin position="1376"/>
        <end position="1403"/>
    </location>
</feature>
<dbReference type="EMBL" id="QBLH01000870">
    <property type="protein sequence ID" value="TGZ53996.1"/>
    <property type="molecule type" value="Genomic_DNA"/>
</dbReference>
<name>A0A4S2KWG9_9HYME</name>
<keyword evidence="4" id="KW-1185">Reference proteome</keyword>
<feature type="coiled-coil region" evidence="1">
    <location>
        <begin position="752"/>
        <end position="779"/>
    </location>
</feature>
<dbReference type="Proteomes" id="UP000310200">
    <property type="component" value="Unassembled WGS sequence"/>
</dbReference>
<evidence type="ECO:0000256" key="1">
    <source>
        <dbReference type="SAM" id="Coils"/>
    </source>
</evidence>
<sequence length="1525" mass="175788">MSYAEHGPRIFLTGRPSSGVPLTYGDYILPQKRSEGRLKLYNSCTDIRAWSPNVLESTRYFRELNEHDRPTPGKLIPFNVVMENMIALTTQAQRELRVARRELRGYRSLNLTPEQRDHLEKDFVSFRERVKPTSVAMIIVLSSILQDRATGGTDKAEEMRIEYMMRPLAQEGLRLFNANRIASSRHLDAYMSIYFRPDRFRYVGDGRPLLTNTHVSRHHLNTHPLSENNTYLVSRVTSCDILTERSEQASVCIEYVDASSQAAQDVREIGVQTEECKDDDAYDRQSNVDSPSSQYYETTESVSTSESELGINSDPEVCERSHKGVIIQKDSEIIVLKNELGMKEDELEELRELNRHLKTLLKEKDEDSNILRRNVNTLQEKLKIVSVRRDCETEDLSAKVSSFECLVDQLKAELARKCQVCYFQSQEIQKLRTEAKEAELLSMENESLTRKVREMEHLSREAESCGIALEQMKNVWRERDTLQKQYHEQSCALADREDEIKRLLTLIKQMSVTSDTREISPTNNFHDQVEMNDVVADLRNEIQAKNDKISQCEMQLVCMEREVGNLTNMLKSSLNNFDETKIAYEGVCDYTKCEHDTCLDVQSALSALKAFIAELEECKLERRNRLREIDNLKAYVACYSQETVSEITNTDFDTGHGSIQPAAEDVSTHTSSNGDCHSSKELVSVQIQSDDVDTTTTCSEESEKIELNEVISYKDIDRALATHIKRSIDKIHEISAVLQGAGDHHVQIIKEFTRQQQELQKKDLEITELKQKVAEHMLRRGEGDCAIQEQLRKKMLEKEKVLEAIISKRDSKIKRLHEHLAALESDIFSYRAECDALKVENAELIDARSLLSKENDARSEELRTQRRQMRELTQQIDDLKRTVDVLKEEANNAENMKKKLVLIDLQMKNNDLTNKLIQANETVTRNAEIIAELECKDEKNRIALTHESIKYDAMITQKHGDVVKLRDENQSLRDQLREAEVELARSNDTILSLRRESDSAAAINVLRASLSDLDVDKERLLAQVDYLKSEISSYRSSTASVESRLRALSHGNETLVADIEIVKSTNDQLLHPSEDTRSSLKDALYTLPKRIYETILRLRTEIMEYDKETMNTCYPSKEAPEVEDEREKRQKKLYANKSCQQDEDILDPAAQEVDYNFENAARKLKFLEGQYEEKLREIKNLMDDVKLRDSEIKSLQECITYLLQEKDDLQTKVKCQTEEYQNKLTLLKKKYDSSLNAFRKRHNENVERLQARFEDIMKIEKSSFDADSWLQSLNLKELSELHNRINILSSHTAENTADSNTAHIETRKDHYSCRDNTQEHRFYNKFTLRKQYTRENRSSLSGKTSEEKFHSKILDAENNEKMITELYSRDLKLKREHSSLEDEKKRSGNAGSAESRTDRTKLTENCSFEPERNLESRGKNISLYTNVIQRARGETYADNGVSQKGQRAVNCVCFSVGFTASLLMHEARPVHPAPPVALYDIPIGAPTISLETVTINYTQLRIKAFSEIQVERCKTCFEDKILLNI</sequence>
<accession>A0A4S2KWG9</accession>
<reference evidence="3 4" key="1">
    <citation type="journal article" date="2019" name="Philos. Trans. R. Soc. Lond., B, Biol. Sci.">
        <title>Ant behaviour and brain gene expression of defending hosts depend on the ecological success of the intruding social parasite.</title>
        <authorList>
            <person name="Kaur R."/>
            <person name="Stoldt M."/>
            <person name="Jongepier E."/>
            <person name="Feldmeyer B."/>
            <person name="Menzel F."/>
            <person name="Bornberg-Bauer E."/>
            <person name="Foitzik S."/>
        </authorList>
    </citation>
    <scope>NUCLEOTIDE SEQUENCE [LARGE SCALE GENOMIC DNA]</scope>
    <source>
        <tissue evidence="3">Whole body</tissue>
    </source>
</reference>
<feature type="coiled-coil region" evidence="1">
    <location>
        <begin position="431"/>
        <end position="458"/>
    </location>
</feature>
<dbReference type="STRING" id="300112.A0A4S2KWG9"/>
<feature type="coiled-coil region" evidence="1">
    <location>
        <begin position="333"/>
        <end position="381"/>
    </location>
</feature>
<feature type="compositionally biased region" description="Basic and acidic residues" evidence="2">
    <location>
        <begin position="1376"/>
        <end position="1386"/>
    </location>
</feature>
<protein>
    <submittedName>
        <fullName evidence="3">Uncharacterized protein</fullName>
    </submittedName>
</protein>
<feature type="coiled-coil region" evidence="1">
    <location>
        <begin position="962"/>
        <end position="996"/>
    </location>
</feature>
<evidence type="ECO:0000313" key="4">
    <source>
        <dbReference type="Proteomes" id="UP000310200"/>
    </source>
</evidence>
<keyword evidence="1" id="KW-0175">Coiled coil</keyword>
<feature type="coiled-coil region" evidence="1">
    <location>
        <begin position="535"/>
        <end position="562"/>
    </location>
</feature>
<feature type="compositionally biased region" description="Low complexity" evidence="2">
    <location>
        <begin position="292"/>
        <end position="308"/>
    </location>
</feature>
<proteinExistence type="predicted"/>
<organism evidence="3 4">
    <name type="scientific">Temnothorax longispinosus</name>
    <dbReference type="NCBI Taxonomy" id="300112"/>
    <lineage>
        <taxon>Eukaryota</taxon>
        <taxon>Metazoa</taxon>
        <taxon>Ecdysozoa</taxon>
        <taxon>Arthropoda</taxon>
        <taxon>Hexapoda</taxon>
        <taxon>Insecta</taxon>
        <taxon>Pterygota</taxon>
        <taxon>Neoptera</taxon>
        <taxon>Endopterygota</taxon>
        <taxon>Hymenoptera</taxon>
        <taxon>Apocrita</taxon>
        <taxon>Aculeata</taxon>
        <taxon>Formicoidea</taxon>
        <taxon>Formicidae</taxon>
        <taxon>Myrmicinae</taxon>
        <taxon>Temnothorax</taxon>
    </lineage>
</organism>
<feature type="coiled-coil region" evidence="1">
    <location>
        <begin position="1157"/>
        <end position="1184"/>
    </location>
</feature>
<feature type="region of interest" description="Disordered" evidence="2">
    <location>
        <begin position="274"/>
        <end position="314"/>
    </location>
</feature>
<evidence type="ECO:0000256" key="2">
    <source>
        <dbReference type="SAM" id="MobiDB-lite"/>
    </source>
</evidence>
<feature type="coiled-coil region" evidence="1">
    <location>
        <begin position="820"/>
        <end position="922"/>
    </location>
</feature>